<sequence>MWRTYLLALTALPLTTLCAKEGQSAKEACAKLNEKHSDITYGGLHPKYINANTEYYTSSAWLGPACVFEPSTPAQLSDAVQILTNLSTPFAIRGGGHMPIADAANINSSGVLISSFGLNQLKLSEDQSTVNVGPGNRWSNIYDYLEPYGLTVVGGRLGHVGVPGYVLGGGVSFFSNEYGWASANVASFMCVLATGKIIKATPDNEYSDLFWALRGGSSSYALVTNFELKTIKAPGVMVGQASYGSDVADQFISAVHDFTMSAHKDPKAATIPLVEYIPALGKPSYNAMLFYNGKNETPGALSSFLENPDMKPSSNSFKYRSMSAWSKELDPVMGLLKGSKQRFYVLNIHAANKKAIQIVHDTYLSVAKESIPSGVLVAALAFPAVTEKYITASRVNGGDPQSLDLDGAPYIWVEESITSLATVKDEDVDAFYEKANAEIKKNLDAAGIEMAKFIYLNDANPSQSVFDTFDPSSVQRLKKIRAKYDPNRVFTDLMPGGFKVERD</sequence>
<comment type="caution">
    <text evidence="1">The sequence shown here is derived from an EMBL/GenBank/DDBJ whole genome shotgun (WGS) entry which is preliminary data.</text>
</comment>
<keyword evidence="2" id="KW-1185">Reference proteome</keyword>
<protein>
    <submittedName>
        <fullName evidence="1">Uncharacterized protein</fullName>
    </submittedName>
</protein>
<evidence type="ECO:0000313" key="2">
    <source>
        <dbReference type="Proteomes" id="UP001177260"/>
    </source>
</evidence>
<organism evidence="1 2">
    <name type="scientific">Aspergillus melleus</name>
    <dbReference type="NCBI Taxonomy" id="138277"/>
    <lineage>
        <taxon>Eukaryota</taxon>
        <taxon>Fungi</taxon>
        <taxon>Dikarya</taxon>
        <taxon>Ascomycota</taxon>
        <taxon>Pezizomycotina</taxon>
        <taxon>Eurotiomycetes</taxon>
        <taxon>Eurotiomycetidae</taxon>
        <taxon>Eurotiales</taxon>
        <taxon>Aspergillaceae</taxon>
        <taxon>Aspergillus</taxon>
        <taxon>Aspergillus subgen. Circumdati</taxon>
    </lineage>
</organism>
<dbReference type="EMBL" id="JAOPJF010000010">
    <property type="protein sequence ID" value="KAK1147984.1"/>
    <property type="molecule type" value="Genomic_DNA"/>
</dbReference>
<proteinExistence type="predicted"/>
<name>A0ACC3BC82_9EURO</name>
<reference evidence="1 2" key="1">
    <citation type="journal article" date="2023" name="ACS Omega">
        <title>Identification of the Neoaspergillic Acid Biosynthesis Gene Cluster by Establishing an In Vitro CRISPR-Ribonucleoprotein Genetic System in Aspergillus melleus.</title>
        <authorList>
            <person name="Yuan B."/>
            <person name="Grau M.F."/>
            <person name="Murata R.M."/>
            <person name="Torok T."/>
            <person name="Venkateswaran K."/>
            <person name="Stajich J.E."/>
            <person name="Wang C.C.C."/>
        </authorList>
    </citation>
    <scope>NUCLEOTIDE SEQUENCE [LARGE SCALE GENOMIC DNA]</scope>
    <source>
        <strain evidence="1 2">IMV 1140</strain>
    </source>
</reference>
<evidence type="ECO:0000313" key="1">
    <source>
        <dbReference type="EMBL" id="KAK1147984.1"/>
    </source>
</evidence>
<accession>A0ACC3BC82</accession>
<dbReference type="Proteomes" id="UP001177260">
    <property type="component" value="Unassembled WGS sequence"/>
</dbReference>
<gene>
    <name evidence="1" type="ORF">N8T08_000500</name>
</gene>